<keyword evidence="4" id="KW-1185">Reference proteome</keyword>
<dbReference type="InterPro" id="IPR000683">
    <property type="entry name" value="Gfo/Idh/MocA-like_OxRdtase_N"/>
</dbReference>
<dbReference type="InterPro" id="IPR051450">
    <property type="entry name" value="Gfo/Idh/MocA_Oxidoreductases"/>
</dbReference>
<evidence type="ECO:0000259" key="2">
    <source>
        <dbReference type="Pfam" id="PF22725"/>
    </source>
</evidence>
<organism evidence="3 4">
    <name type="scientific">Cohnella silvisoli</name>
    <dbReference type="NCBI Taxonomy" id="2873699"/>
    <lineage>
        <taxon>Bacteria</taxon>
        <taxon>Bacillati</taxon>
        <taxon>Bacillota</taxon>
        <taxon>Bacilli</taxon>
        <taxon>Bacillales</taxon>
        <taxon>Paenibacillaceae</taxon>
        <taxon>Cohnella</taxon>
    </lineage>
</organism>
<feature type="domain" description="GFO/IDH/MocA-like oxidoreductase" evidence="2">
    <location>
        <begin position="131"/>
        <end position="248"/>
    </location>
</feature>
<gene>
    <name evidence="3" type="ORF">QJS35_26295</name>
</gene>
<dbReference type="EMBL" id="JASKHM010000018">
    <property type="protein sequence ID" value="MEQ4485894.1"/>
    <property type="molecule type" value="Genomic_DNA"/>
</dbReference>
<dbReference type="Pfam" id="PF01408">
    <property type="entry name" value="GFO_IDH_MocA"/>
    <property type="match status" value="1"/>
</dbReference>
<dbReference type="Proteomes" id="UP001493487">
    <property type="component" value="Unassembled WGS sequence"/>
</dbReference>
<reference evidence="3 4" key="1">
    <citation type="journal article" date="2023" name="Genome Announc.">
        <title>Pan-Genome Analyses of the Genus Cohnella and Proposal of the Novel Species Cohnella silvisoli sp. nov., Isolated from Forest Soil.</title>
        <authorList>
            <person name="Wang C."/>
            <person name="Mao L."/>
            <person name="Bao G."/>
            <person name="Zhu H."/>
        </authorList>
    </citation>
    <scope>NUCLEOTIDE SEQUENCE [LARGE SCALE GENOMIC DNA]</scope>
    <source>
        <strain evidence="3 4">NL03-T5-1</strain>
    </source>
</reference>
<name>A0ABV1L0K6_9BACL</name>
<evidence type="ECO:0000313" key="3">
    <source>
        <dbReference type="EMBL" id="MEQ4485894.1"/>
    </source>
</evidence>
<dbReference type="SUPFAM" id="SSF51735">
    <property type="entry name" value="NAD(P)-binding Rossmann-fold domains"/>
    <property type="match status" value="1"/>
</dbReference>
<comment type="caution">
    <text evidence="3">The sequence shown here is derived from an EMBL/GenBank/DDBJ whole genome shotgun (WGS) entry which is preliminary data.</text>
</comment>
<proteinExistence type="predicted"/>
<dbReference type="PANTHER" id="PTHR43377:SF1">
    <property type="entry name" value="BILIVERDIN REDUCTASE A"/>
    <property type="match status" value="1"/>
</dbReference>
<dbReference type="RefSeq" id="WP_232189118.1">
    <property type="nucleotide sequence ID" value="NZ_JAIOAP010000017.1"/>
</dbReference>
<accession>A0ABV1L0K6</accession>
<dbReference type="InterPro" id="IPR055170">
    <property type="entry name" value="GFO_IDH_MocA-like_dom"/>
</dbReference>
<evidence type="ECO:0000259" key="1">
    <source>
        <dbReference type="Pfam" id="PF01408"/>
    </source>
</evidence>
<protein>
    <submittedName>
        <fullName evidence="3">Gfo/Idh/MocA family oxidoreductase</fullName>
    </submittedName>
</protein>
<evidence type="ECO:0000313" key="4">
    <source>
        <dbReference type="Proteomes" id="UP001493487"/>
    </source>
</evidence>
<dbReference type="InterPro" id="IPR036291">
    <property type="entry name" value="NAD(P)-bd_dom_sf"/>
</dbReference>
<dbReference type="Pfam" id="PF22725">
    <property type="entry name" value="GFO_IDH_MocA_C3"/>
    <property type="match status" value="1"/>
</dbReference>
<feature type="domain" description="Gfo/Idh/MocA-like oxidoreductase N-terminal" evidence="1">
    <location>
        <begin position="2"/>
        <end position="123"/>
    </location>
</feature>
<sequence length="332" mass="36548">MIKIGLIGTGFMGGMHAACYEALLGKHNFRVTAVADADINKATELAKKFGAQAYSSASDLIMNADVTAVDICLPTFLHKDIAIQAMRKGYDVFIEKPVCLTGEEADELLQVQQETSARVMVGHCIRFWPEYMELKQIADSGQYGRIVSGVFKRISPKPDWAWQSWLDDPLKSGTAALDLHIHDVDFVRYLLGTPKQIQTETVKGIGVTPHIFALYTYDDAVISLEGGWDYPKQFPFEMAFRVKFEQATVVFSSASSPSFVIYENNHEVIERTFEAGEAAGGGNISSLGGYINELAYFISSLENGTEIANSSLTDGCDSLRLTLREIALASKE</sequence>
<dbReference type="PANTHER" id="PTHR43377">
    <property type="entry name" value="BILIVERDIN REDUCTASE A"/>
    <property type="match status" value="1"/>
</dbReference>
<dbReference type="Gene3D" id="3.30.360.10">
    <property type="entry name" value="Dihydrodipicolinate Reductase, domain 2"/>
    <property type="match status" value="1"/>
</dbReference>
<dbReference type="Gene3D" id="3.40.50.720">
    <property type="entry name" value="NAD(P)-binding Rossmann-like Domain"/>
    <property type="match status" value="1"/>
</dbReference>
<dbReference type="SUPFAM" id="SSF55347">
    <property type="entry name" value="Glyceraldehyde-3-phosphate dehydrogenase-like, C-terminal domain"/>
    <property type="match status" value="1"/>
</dbReference>